<dbReference type="EMBL" id="JARJCW010000015">
    <property type="protein sequence ID" value="KAJ7216590.1"/>
    <property type="molecule type" value="Genomic_DNA"/>
</dbReference>
<accession>A0AAD6VN48</accession>
<organism evidence="1 2">
    <name type="scientific">Mycena pura</name>
    <dbReference type="NCBI Taxonomy" id="153505"/>
    <lineage>
        <taxon>Eukaryota</taxon>
        <taxon>Fungi</taxon>
        <taxon>Dikarya</taxon>
        <taxon>Basidiomycota</taxon>
        <taxon>Agaricomycotina</taxon>
        <taxon>Agaricomycetes</taxon>
        <taxon>Agaricomycetidae</taxon>
        <taxon>Agaricales</taxon>
        <taxon>Marasmiineae</taxon>
        <taxon>Mycenaceae</taxon>
        <taxon>Mycena</taxon>
    </lineage>
</organism>
<evidence type="ECO:0000313" key="2">
    <source>
        <dbReference type="Proteomes" id="UP001219525"/>
    </source>
</evidence>
<name>A0AAD6VN48_9AGAR</name>
<comment type="caution">
    <text evidence="1">The sequence shown here is derived from an EMBL/GenBank/DDBJ whole genome shotgun (WGS) entry which is preliminary data.</text>
</comment>
<reference evidence="1" key="1">
    <citation type="submission" date="2023-03" db="EMBL/GenBank/DDBJ databases">
        <title>Massive genome expansion in bonnet fungi (Mycena s.s.) driven by repeated elements and novel gene families across ecological guilds.</title>
        <authorList>
            <consortium name="Lawrence Berkeley National Laboratory"/>
            <person name="Harder C.B."/>
            <person name="Miyauchi S."/>
            <person name="Viragh M."/>
            <person name="Kuo A."/>
            <person name="Thoen E."/>
            <person name="Andreopoulos B."/>
            <person name="Lu D."/>
            <person name="Skrede I."/>
            <person name="Drula E."/>
            <person name="Henrissat B."/>
            <person name="Morin E."/>
            <person name="Kohler A."/>
            <person name="Barry K."/>
            <person name="LaButti K."/>
            <person name="Morin E."/>
            <person name="Salamov A."/>
            <person name="Lipzen A."/>
            <person name="Mereny Z."/>
            <person name="Hegedus B."/>
            <person name="Baldrian P."/>
            <person name="Stursova M."/>
            <person name="Weitz H."/>
            <person name="Taylor A."/>
            <person name="Grigoriev I.V."/>
            <person name="Nagy L.G."/>
            <person name="Martin F."/>
            <person name="Kauserud H."/>
        </authorList>
    </citation>
    <scope>NUCLEOTIDE SEQUENCE</scope>
    <source>
        <strain evidence="1">9144</strain>
    </source>
</reference>
<sequence length="285" mass="32276">MIPLRGALHSNLRLTSLRSAFRPGPFRLQTRQYLHTSRPSIWTEKIWFRADGAPRSKARGLAITLGCLYVGWQTSNEPASEESLANTALTAEKISATLMALQRIDSEEYASVDFSRYPASLDYFARLYQTFHDKLRKPKPRQHNRFFAKLASLDSSEDAKRRIEAYASLSDPEDTERLVEWFTLIFSGSENAERRVKAYAIMREAAETVHEILAVNQLYAITPAAAETAYDSLEEMRRMGHVSNVLFDAVEKLCDLLDDASDKNLALILVQERVNGQDAEEQVLG</sequence>
<evidence type="ECO:0000313" key="1">
    <source>
        <dbReference type="EMBL" id="KAJ7216590.1"/>
    </source>
</evidence>
<dbReference type="AlphaFoldDB" id="A0AAD6VN48"/>
<gene>
    <name evidence="1" type="ORF">GGX14DRAFT_605359</name>
</gene>
<protein>
    <submittedName>
        <fullName evidence="1">Uncharacterized protein</fullName>
    </submittedName>
</protein>
<keyword evidence="2" id="KW-1185">Reference proteome</keyword>
<proteinExistence type="predicted"/>
<dbReference type="Proteomes" id="UP001219525">
    <property type="component" value="Unassembled WGS sequence"/>
</dbReference>